<dbReference type="Pfam" id="PF09862">
    <property type="entry name" value="DUF2089"/>
    <property type="match status" value="1"/>
</dbReference>
<dbReference type="RefSeq" id="WP_148075844.1">
    <property type="nucleotide sequence ID" value="NZ_CP042913.1"/>
</dbReference>
<dbReference type="Gene3D" id="1.10.10.10">
    <property type="entry name" value="Winged helix-like DNA-binding domain superfamily/Winged helix DNA-binding domain"/>
    <property type="match status" value="1"/>
</dbReference>
<gene>
    <name evidence="3" type="ORF">Pr1d_49870</name>
</gene>
<dbReference type="AlphaFoldDB" id="A0A5B9QU93"/>
<evidence type="ECO:0000259" key="2">
    <source>
        <dbReference type="Pfam" id="PF22747"/>
    </source>
</evidence>
<dbReference type="KEGG" id="bgok:Pr1d_49870"/>
<sequence length="121" mass="13120">MDQKTPNAECPYCQQAMTVSRMTCHACQIAVEATFPTARLANLPVEHQRFIEIFVLASGSLKEIAEQTGVSYPTVRSRLDKVIAALRDEIGRTQKTKGSILDAVSAGKLSAETAAQLIKAI</sequence>
<reference evidence="3 4" key="1">
    <citation type="submission" date="2019-08" db="EMBL/GenBank/DDBJ databases">
        <title>Deep-cultivation of Planctomycetes and their phenomic and genomic characterization uncovers novel biology.</title>
        <authorList>
            <person name="Wiegand S."/>
            <person name="Jogler M."/>
            <person name="Boedeker C."/>
            <person name="Pinto D."/>
            <person name="Vollmers J."/>
            <person name="Rivas-Marin E."/>
            <person name="Kohn T."/>
            <person name="Peeters S.H."/>
            <person name="Heuer A."/>
            <person name="Rast P."/>
            <person name="Oberbeckmann S."/>
            <person name="Bunk B."/>
            <person name="Jeske O."/>
            <person name="Meyerdierks A."/>
            <person name="Storesund J.E."/>
            <person name="Kallscheuer N."/>
            <person name="Luecker S."/>
            <person name="Lage O.M."/>
            <person name="Pohl T."/>
            <person name="Merkel B.J."/>
            <person name="Hornburger P."/>
            <person name="Mueller R.-W."/>
            <person name="Bruemmer F."/>
            <person name="Labrenz M."/>
            <person name="Spormann A.M."/>
            <person name="Op den Camp H."/>
            <person name="Overmann J."/>
            <person name="Amann R."/>
            <person name="Jetten M.S.M."/>
            <person name="Mascher T."/>
            <person name="Medema M.H."/>
            <person name="Devos D.P."/>
            <person name="Kaster A.-K."/>
            <person name="Ovreas L."/>
            <person name="Rohde M."/>
            <person name="Galperin M.Y."/>
            <person name="Jogler C."/>
        </authorList>
    </citation>
    <scope>NUCLEOTIDE SEQUENCE [LARGE SCALE GENOMIC DNA]</scope>
    <source>
        <strain evidence="3 4">Pr1d</strain>
    </source>
</reference>
<proteinExistence type="predicted"/>
<evidence type="ECO:0000259" key="1">
    <source>
        <dbReference type="Pfam" id="PF09862"/>
    </source>
</evidence>
<name>A0A5B9QU93_9BACT</name>
<protein>
    <submittedName>
        <fullName evidence="3">RNA polymerase sigma factor RpoE</fullName>
    </submittedName>
</protein>
<keyword evidence="4" id="KW-1185">Reference proteome</keyword>
<dbReference type="InterPro" id="IPR036388">
    <property type="entry name" value="WH-like_DNA-bd_sf"/>
</dbReference>
<dbReference type="SUPFAM" id="SSF88659">
    <property type="entry name" value="Sigma3 and sigma4 domains of RNA polymerase sigma factors"/>
    <property type="match status" value="1"/>
</dbReference>
<dbReference type="InterPro" id="IPR053957">
    <property type="entry name" value="DUF2089_Zn_ribbon"/>
</dbReference>
<evidence type="ECO:0000313" key="4">
    <source>
        <dbReference type="Proteomes" id="UP000323917"/>
    </source>
</evidence>
<accession>A0A5B9QU93</accession>
<evidence type="ECO:0000313" key="3">
    <source>
        <dbReference type="EMBL" id="QEG37641.1"/>
    </source>
</evidence>
<dbReference type="OrthoDB" id="9797643at2"/>
<dbReference type="EMBL" id="CP042913">
    <property type="protein sequence ID" value="QEG37641.1"/>
    <property type="molecule type" value="Genomic_DNA"/>
</dbReference>
<dbReference type="Proteomes" id="UP000323917">
    <property type="component" value="Chromosome"/>
</dbReference>
<dbReference type="InterPro" id="IPR013324">
    <property type="entry name" value="RNA_pol_sigma_r3/r4-like"/>
</dbReference>
<dbReference type="Pfam" id="PF22747">
    <property type="entry name" value="Zn_ribbon_DUF2089"/>
    <property type="match status" value="1"/>
</dbReference>
<organism evidence="3 4">
    <name type="scientific">Bythopirellula goksoeyrii</name>
    <dbReference type="NCBI Taxonomy" id="1400387"/>
    <lineage>
        <taxon>Bacteria</taxon>
        <taxon>Pseudomonadati</taxon>
        <taxon>Planctomycetota</taxon>
        <taxon>Planctomycetia</taxon>
        <taxon>Pirellulales</taxon>
        <taxon>Lacipirellulaceae</taxon>
        <taxon>Bythopirellula</taxon>
    </lineage>
</organism>
<dbReference type="InterPro" id="IPR018658">
    <property type="entry name" value="DUF2089"/>
</dbReference>
<feature type="domain" description="DUF2089" evidence="2">
    <location>
        <begin position="10"/>
        <end position="40"/>
    </location>
</feature>
<feature type="domain" description="DUF2089" evidence="1">
    <location>
        <begin position="43"/>
        <end position="87"/>
    </location>
</feature>